<dbReference type="SUPFAM" id="SSF57756">
    <property type="entry name" value="Retrovirus zinc finger-like domains"/>
    <property type="match status" value="1"/>
</dbReference>
<dbReference type="Proteomes" id="UP001341840">
    <property type="component" value="Unassembled WGS sequence"/>
</dbReference>
<dbReference type="EMBL" id="JASCZI010151336">
    <property type="protein sequence ID" value="MED6172140.1"/>
    <property type="molecule type" value="Genomic_DNA"/>
</dbReference>
<sequence length="162" mass="18264">MLSMWLSSTEVKECLSASVCGLNTERWTKNAMSDFVQFGIDDPNDSQKSIKFRLGVLSVECSHMMDIACKNSGFFTEVVNDVSSTISKLQLHGEDNFKKNSDEDFIDRPLVVKSKGAPKRNIKFKQRRRCSNCCVIGHYNRSCPNYNGANPHTLPLIHRPSS</sequence>
<keyword evidence="2" id="KW-1185">Reference proteome</keyword>
<evidence type="ECO:0000313" key="1">
    <source>
        <dbReference type="EMBL" id="MED6172140.1"/>
    </source>
</evidence>
<accession>A0ABU6VEN6</accession>
<dbReference type="InterPro" id="IPR036875">
    <property type="entry name" value="Znf_CCHC_sf"/>
</dbReference>
<evidence type="ECO:0008006" key="3">
    <source>
        <dbReference type="Google" id="ProtNLM"/>
    </source>
</evidence>
<reference evidence="1 2" key="1">
    <citation type="journal article" date="2023" name="Plants (Basel)">
        <title>Bridging the Gap: Combining Genomics and Transcriptomics Approaches to Understand Stylosanthes scabra, an Orphan Legume from the Brazilian Caatinga.</title>
        <authorList>
            <person name="Ferreira-Neto J.R.C."/>
            <person name="da Silva M.D."/>
            <person name="Binneck E."/>
            <person name="de Melo N.F."/>
            <person name="da Silva R.H."/>
            <person name="de Melo A.L.T.M."/>
            <person name="Pandolfi V."/>
            <person name="Bustamante F.O."/>
            <person name="Brasileiro-Vidal A.C."/>
            <person name="Benko-Iseppon A.M."/>
        </authorList>
    </citation>
    <scope>NUCLEOTIDE SEQUENCE [LARGE SCALE GENOMIC DNA]</scope>
    <source>
        <tissue evidence="1">Leaves</tissue>
    </source>
</reference>
<comment type="caution">
    <text evidence="1">The sequence shown here is derived from an EMBL/GenBank/DDBJ whole genome shotgun (WGS) entry which is preliminary data.</text>
</comment>
<protein>
    <recommendedName>
        <fullName evidence="3">CCHC-type domain-containing protein</fullName>
    </recommendedName>
</protein>
<evidence type="ECO:0000313" key="2">
    <source>
        <dbReference type="Proteomes" id="UP001341840"/>
    </source>
</evidence>
<proteinExistence type="predicted"/>
<organism evidence="1 2">
    <name type="scientific">Stylosanthes scabra</name>
    <dbReference type="NCBI Taxonomy" id="79078"/>
    <lineage>
        <taxon>Eukaryota</taxon>
        <taxon>Viridiplantae</taxon>
        <taxon>Streptophyta</taxon>
        <taxon>Embryophyta</taxon>
        <taxon>Tracheophyta</taxon>
        <taxon>Spermatophyta</taxon>
        <taxon>Magnoliopsida</taxon>
        <taxon>eudicotyledons</taxon>
        <taxon>Gunneridae</taxon>
        <taxon>Pentapetalae</taxon>
        <taxon>rosids</taxon>
        <taxon>fabids</taxon>
        <taxon>Fabales</taxon>
        <taxon>Fabaceae</taxon>
        <taxon>Papilionoideae</taxon>
        <taxon>50 kb inversion clade</taxon>
        <taxon>dalbergioids sensu lato</taxon>
        <taxon>Dalbergieae</taxon>
        <taxon>Pterocarpus clade</taxon>
        <taxon>Stylosanthes</taxon>
    </lineage>
</organism>
<gene>
    <name evidence="1" type="ORF">PIB30_047291</name>
</gene>
<name>A0ABU6VEN6_9FABA</name>